<accession>A0A423SQ13</accession>
<dbReference type="PANTHER" id="PTHR46560">
    <property type="entry name" value="CYPHER, ISOFORM B"/>
    <property type="match status" value="1"/>
</dbReference>
<dbReference type="PANTHER" id="PTHR46560:SF4">
    <property type="entry name" value="DUSKY"/>
    <property type="match status" value="1"/>
</dbReference>
<name>A0A423SQ13_PENVA</name>
<dbReference type="AlphaFoldDB" id="A0A423SQ13"/>
<evidence type="ECO:0000256" key="1">
    <source>
        <dbReference type="SAM" id="MobiDB-lite"/>
    </source>
</evidence>
<proteinExistence type="predicted"/>
<dbReference type="InterPro" id="IPR056953">
    <property type="entry name" value="CUT_N"/>
</dbReference>
<organism evidence="3 4">
    <name type="scientific">Penaeus vannamei</name>
    <name type="common">Whiteleg shrimp</name>
    <name type="synonym">Litopenaeus vannamei</name>
    <dbReference type="NCBI Taxonomy" id="6689"/>
    <lineage>
        <taxon>Eukaryota</taxon>
        <taxon>Metazoa</taxon>
        <taxon>Ecdysozoa</taxon>
        <taxon>Arthropoda</taxon>
        <taxon>Crustacea</taxon>
        <taxon>Multicrustacea</taxon>
        <taxon>Malacostraca</taxon>
        <taxon>Eumalacostraca</taxon>
        <taxon>Eucarida</taxon>
        <taxon>Decapoda</taxon>
        <taxon>Dendrobranchiata</taxon>
        <taxon>Penaeoidea</taxon>
        <taxon>Penaeidae</taxon>
        <taxon>Penaeus</taxon>
    </lineage>
</organism>
<evidence type="ECO:0000313" key="4">
    <source>
        <dbReference type="Proteomes" id="UP000283509"/>
    </source>
</evidence>
<protein>
    <recommendedName>
        <fullName evidence="2">ZP domain-containing protein</fullName>
    </recommendedName>
</protein>
<dbReference type="Pfam" id="PF25057">
    <property type="entry name" value="CUT_N"/>
    <property type="match status" value="1"/>
</dbReference>
<comment type="caution">
    <text evidence="3">The sequence shown here is derived from an EMBL/GenBank/DDBJ whole genome shotgun (WGS) entry which is preliminary data.</text>
</comment>
<dbReference type="SMART" id="SM00241">
    <property type="entry name" value="ZP"/>
    <property type="match status" value="1"/>
</dbReference>
<keyword evidence="4" id="KW-1185">Reference proteome</keyword>
<dbReference type="EMBL" id="QCYY01002965">
    <property type="protein sequence ID" value="ROT66254.1"/>
    <property type="molecule type" value="Genomic_DNA"/>
</dbReference>
<feature type="compositionally biased region" description="Basic and acidic residues" evidence="1">
    <location>
        <begin position="329"/>
        <end position="339"/>
    </location>
</feature>
<reference evidence="3 4" key="2">
    <citation type="submission" date="2019-01" db="EMBL/GenBank/DDBJ databases">
        <title>The decoding of complex shrimp genome reveals the adaptation for benthos swimmer, frequently molting mechanism and breeding impact on genome.</title>
        <authorList>
            <person name="Sun Y."/>
            <person name="Gao Y."/>
            <person name="Yu Y."/>
        </authorList>
    </citation>
    <scope>NUCLEOTIDE SEQUENCE [LARGE SCALE GENOMIC DNA]</scope>
    <source>
        <tissue evidence="3">Muscle</tissue>
    </source>
</reference>
<evidence type="ECO:0000313" key="3">
    <source>
        <dbReference type="EMBL" id="ROT66254.1"/>
    </source>
</evidence>
<feature type="region of interest" description="Disordered" evidence="1">
    <location>
        <begin position="288"/>
        <end position="352"/>
    </location>
</feature>
<dbReference type="PROSITE" id="PS51034">
    <property type="entry name" value="ZP_2"/>
    <property type="match status" value="1"/>
</dbReference>
<evidence type="ECO:0000259" key="2">
    <source>
        <dbReference type="PROSITE" id="PS51034"/>
    </source>
</evidence>
<dbReference type="InterPro" id="IPR001507">
    <property type="entry name" value="ZP_dom"/>
</dbReference>
<reference evidence="3 4" key="1">
    <citation type="submission" date="2018-04" db="EMBL/GenBank/DDBJ databases">
        <authorList>
            <person name="Zhang X."/>
            <person name="Yuan J."/>
            <person name="Li F."/>
            <person name="Xiang J."/>
        </authorList>
    </citation>
    <scope>NUCLEOTIDE SEQUENCE [LARGE SCALE GENOMIC DNA]</scope>
    <source>
        <tissue evidence="3">Muscle</tissue>
    </source>
</reference>
<dbReference type="STRING" id="6689.A0A423SQ13"/>
<dbReference type="Proteomes" id="UP000283509">
    <property type="component" value="Unassembled WGS sequence"/>
</dbReference>
<sequence>MKRTLTGLGIAGAEVAHDNLALPQGDTQRFVLPAPGLRHRPTGPQQATQQQFVDNTGKQLLQNYGGNGGINTGPSGNGIVGNLLPLDPGTAMPQVLALDVACQRDQMRVRITFDSPFNGVVYSKGYYGNPQCSYVAPGSSRSEYEFVVVSGTCGTRYVENPGTPSYLENTVVIQNEPGIQEVWDTARGVRCVFEGAGGDSTQRVSAALSVAMLDQQVVSFAADSQASASLDIQIGRGPFAPSASGMVKIGELMTMVVAVEGPASADVLVRQCVAHDGSRQNPYQLTDEVRRGEGSRVQAEPYQLTDEDEVRRGREEGVAGPAEPYQLTDEVRRGREEGSRVQARTRTNSRTR</sequence>
<gene>
    <name evidence="3" type="ORF">C7M84_015716</name>
</gene>
<dbReference type="OrthoDB" id="10068552at2759"/>
<feature type="domain" description="ZP" evidence="2">
    <location>
        <begin position="101"/>
        <end position="352"/>
    </location>
</feature>